<dbReference type="Proteomes" id="UP001606303">
    <property type="component" value="Unassembled WGS sequence"/>
</dbReference>
<feature type="domain" description="DUF7379" evidence="1">
    <location>
        <begin position="153"/>
        <end position="294"/>
    </location>
</feature>
<organism evidence="2 3">
    <name type="scientific">Pelomonas baiyunensis</name>
    <dbReference type="NCBI Taxonomy" id="3299026"/>
    <lineage>
        <taxon>Bacteria</taxon>
        <taxon>Pseudomonadati</taxon>
        <taxon>Pseudomonadota</taxon>
        <taxon>Betaproteobacteria</taxon>
        <taxon>Burkholderiales</taxon>
        <taxon>Sphaerotilaceae</taxon>
        <taxon>Roseateles</taxon>
    </lineage>
</organism>
<dbReference type="EMBL" id="JBIGIB010000003">
    <property type="protein sequence ID" value="MFG6467155.1"/>
    <property type="molecule type" value="Genomic_DNA"/>
</dbReference>
<accession>A0ABW7GYU8</accession>
<evidence type="ECO:0000313" key="2">
    <source>
        <dbReference type="EMBL" id="MFG6467155.1"/>
    </source>
</evidence>
<proteinExistence type="predicted"/>
<comment type="caution">
    <text evidence="2">The sequence shown here is derived from an EMBL/GenBank/DDBJ whole genome shotgun (WGS) entry which is preliminary data.</text>
</comment>
<gene>
    <name evidence="2" type="ORF">ACG01O_11100</name>
</gene>
<protein>
    <submittedName>
        <fullName evidence="2">Esterase/lipase family protein</fullName>
    </submittedName>
</protein>
<dbReference type="InterPro" id="IPR029058">
    <property type="entry name" value="AB_hydrolase_fold"/>
</dbReference>
<name>A0ABW7GYU8_9BURK</name>
<dbReference type="Pfam" id="PF24096">
    <property type="entry name" value="DUF7379"/>
    <property type="match status" value="1"/>
</dbReference>
<evidence type="ECO:0000313" key="3">
    <source>
        <dbReference type="Proteomes" id="UP001606303"/>
    </source>
</evidence>
<keyword evidence="3" id="KW-1185">Reference proteome</keyword>
<dbReference type="SUPFAM" id="SSF53474">
    <property type="entry name" value="alpha/beta-Hydrolases"/>
    <property type="match status" value="1"/>
</dbReference>
<sequence length="459" mass="48450">MSASTGSNGPDALWAGVAQALAAPHAATAIAPDRTGRRGSGAAAAPAQAAVRLVREDGLLRWVYEPAEARAVPAPGRRSWRVDALQPRETVQRFTFPELGENEVTAALQRLDQRLNPVLGTLGRPADGLRRWDGRAWVPLPAGCLAGLKGRALVLVHGTFSASAMYEKEFAATPAGRALWARWTQAGGPYAALLAFDHPTLAVSPWLNALALRDALSEALSGSTAELDLLGHSRGGLVIAWLLRMAPALRARRAVFVGSPLAGTSLAAPDKLRQALNTLASLADAVTATAARTGMAAPPGVGALALGVAGLACALGRVLQLGARTPLADAAVGLVPGLLAQGRVANNLELAQLWPLDTRAELHAIGGSFRPTEVDTPLWQLWKRVTHLKDQGLYYGADLVFDQPNDLVVDSASMNAAGERWLTPPHWQDLGPSATTHHCNYFQDERVLGWLGDRLSAPD</sequence>
<dbReference type="InterPro" id="IPR055803">
    <property type="entry name" value="DUF7379"/>
</dbReference>
<dbReference type="RefSeq" id="WP_394384488.1">
    <property type="nucleotide sequence ID" value="NZ_JBIGIB010000003.1"/>
</dbReference>
<evidence type="ECO:0000259" key="1">
    <source>
        <dbReference type="Pfam" id="PF24096"/>
    </source>
</evidence>
<reference evidence="2 3" key="1">
    <citation type="submission" date="2024-08" db="EMBL/GenBank/DDBJ databases">
        <authorList>
            <person name="Lu H."/>
        </authorList>
    </citation>
    <scope>NUCLEOTIDE SEQUENCE [LARGE SCALE GENOMIC DNA]</scope>
    <source>
        <strain evidence="2 3">BYS87W</strain>
    </source>
</reference>
<dbReference type="Gene3D" id="3.40.50.1820">
    <property type="entry name" value="alpha/beta hydrolase"/>
    <property type="match status" value="1"/>
</dbReference>